<dbReference type="SUPFAM" id="SSF48452">
    <property type="entry name" value="TPR-like"/>
    <property type="match status" value="1"/>
</dbReference>
<feature type="non-terminal residue" evidence="1">
    <location>
        <position position="1"/>
    </location>
</feature>
<dbReference type="EMBL" id="UINC01126391">
    <property type="protein sequence ID" value="SVD04844.1"/>
    <property type="molecule type" value="Genomic_DNA"/>
</dbReference>
<name>A0A382S4K3_9ZZZZ</name>
<accession>A0A382S4K3</accession>
<gene>
    <name evidence="1" type="ORF">METZ01_LOCUS357698</name>
</gene>
<sequence length="258" mass="30357">YSNLNDIYLVKGDYTQSILWGKKALAIFRKLEITNNTAVILIWLAESYQRTGRYEEMNSHIMEAKKIISGLNDYFREAKIYFFKAQYALHQKNFSEAISQIDNSIDKFNLAKNTRWETEILIEKLNILLEAGIKEKIDPTITIIEHLINQIKGGYSNELFQAIKYFNKAQNGSIKIEELNAYRESLEEKRDFIPLKFPLTFWYLAKAYHSLSQLETAQFCHEKSRELLRLLAARISGEEDRISFFEVYFHKRVGERLS</sequence>
<organism evidence="1">
    <name type="scientific">marine metagenome</name>
    <dbReference type="NCBI Taxonomy" id="408172"/>
    <lineage>
        <taxon>unclassified sequences</taxon>
        <taxon>metagenomes</taxon>
        <taxon>ecological metagenomes</taxon>
    </lineage>
</organism>
<dbReference type="InterPro" id="IPR011990">
    <property type="entry name" value="TPR-like_helical_dom_sf"/>
</dbReference>
<evidence type="ECO:0000313" key="1">
    <source>
        <dbReference type="EMBL" id="SVD04844.1"/>
    </source>
</evidence>
<dbReference type="Gene3D" id="1.25.40.10">
    <property type="entry name" value="Tetratricopeptide repeat domain"/>
    <property type="match status" value="1"/>
</dbReference>
<dbReference type="AlphaFoldDB" id="A0A382S4K3"/>
<evidence type="ECO:0008006" key="2">
    <source>
        <dbReference type="Google" id="ProtNLM"/>
    </source>
</evidence>
<reference evidence="1" key="1">
    <citation type="submission" date="2018-05" db="EMBL/GenBank/DDBJ databases">
        <authorList>
            <person name="Lanie J.A."/>
            <person name="Ng W.-L."/>
            <person name="Kazmierczak K.M."/>
            <person name="Andrzejewski T.M."/>
            <person name="Davidsen T.M."/>
            <person name="Wayne K.J."/>
            <person name="Tettelin H."/>
            <person name="Glass J.I."/>
            <person name="Rusch D."/>
            <person name="Podicherti R."/>
            <person name="Tsui H.-C.T."/>
            <person name="Winkler M.E."/>
        </authorList>
    </citation>
    <scope>NUCLEOTIDE SEQUENCE</scope>
</reference>
<protein>
    <recommendedName>
        <fullName evidence="2">MalT-like TPR region domain-containing protein</fullName>
    </recommendedName>
</protein>
<proteinExistence type="predicted"/>